<dbReference type="PANTHER" id="PTHR46558">
    <property type="entry name" value="TRACRIPTIONAL REGULATORY PROTEIN-RELATED-RELATED"/>
    <property type="match status" value="1"/>
</dbReference>
<evidence type="ECO:0000256" key="1">
    <source>
        <dbReference type="ARBA" id="ARBA00023125"/>
    </source>
</evidence>
<dbReference type="Pfam" id="PF01381">
    <property type="entry name" value="HTH_3"/>
    <property type="match status" value="1"/>
</dbReference>
<dbReference type="Gene3D" id="1.10.260.40">
    <property type="entry name" value="lambda repressor-like DNA-binding domains"/>
    <property type="match status" value="1"/>
</dbReference>
<dbReference type="GO" id="GO:0003677">
    <property type="term" value="F:DNA binding"/>
    <property type="evidence" value="ECO:0007669"/>
    <property type="project" value="UniProtKB-KW"/>
</dbReference>
<dbReference type="EMBL" id="CGIH01000004">
    <property type="protein sequence ID" value="CFW99416.1"/>
    <property type="molecule type" value="Genomic_DNA"/>
</dbReference>
<dbReference type="SMART" id="SM00530">
    <property type="entry name" value="HTH_XRE"/>
    <property type="match status" value="1"/>
</dbReference>
<dbReference type="CDD" id="cd00093">
    <property type="entry name" value="HTH_XRE"/>
    <property type="match status" value="1"/>
</dbReference>
<gene>
    <name evidence="3" type="ORF">151</name>
</gene>
<dbReference type="SUPFAM" id="SSF47413">
    <property type="entry name" value="lambda repressor-like DNA-binding domains"/>
    <property type="match status" value="1"/>
</dbReference>
<evidence type="ECO:0000259" key="2">
    <source>
        <dbReference type="PROSITE" id="PS50943"/>
    </source>
</evidence>
<dbReference type="PROSITE" id="PS50943">
    <property type="entry name" value="HTH_CROC1"/>
    <property type="match status" value="1"/>
</dbReference>
<keyword evidence="1" id="KW-0238">DNA-binding</keyword>
<dbReference type="PANTHER" id="PTHR46558:SF11">
    <property type="entry name" value="HTH-TYPE TRANSCRIPTIONAL REGULATOR XRE"/>
    <property type="match status" value="1"/>
</dbReference>
<dbReference type="Proteomes" id="UP000045545">
    <property type="component" value="Unassembled WGS sequence"/>
</dbReference>
<sequence length="121" mass="13982">MEVDHLGRRIRNLRKASNLSQQDLSQILGVSRSAIASYENGSRYPDHVTLIKMASYFEVSVDYLLGVNTNKSGNQYVVLDEIATMLNQASIHPDEKKQVLQEVNDFFKWKLHHAQHRDRKE</sequence>
<keyword evidence="4" id="KW-1185">Reference proteome</keyword>
<evidence type="ECO:0000313" key="4">
    <source>
        <dbReference type="Proteomes" id="UP000045545"/>
    </source>
</evidence>
<accession>A0A0E4C7F4</accession>
<dbReference type="AlphaFoldDB" id="A0A0E4C7F4"/>
<dbReference type="InterPro" id="IPR001387">
    <property type="entry name" value="Cro/C1-type_HTH"/>
</dbReference>
<proteinExistence type="predicted"/>
<protein>
    <submittedName>
        <fullName evidence="3">Cro/C1-type helix-turn-helix domain</fullName>
    </submittedName>
</protein>
<dbReference type="STRING" id="690567.151"/>
<dbReference type="RefSeq" id="WP_052729503.1">
    <property type="nucleotide sequence ID" value="NZ_CGIH01000004.1"/>
</dbReference>
<reference evidence="3 4" key="1">
    <citation type="submission" date="2015-03" db="EMBL/GenBank/DDBJ databases">
        <authorList>
            <person name="Murphy D."/>
        </authorList>
    </citation>
    <scope>NUCLEOTIDE SEQUENCE [LARGE SCALE GENOMIC DNA]</scope>
    <source>
        <strain evidence="3 4">OL-4</strain>
    </source>
</reference>
<feature type="domain" description="HTH cro/C1-type" evidence="2">
    <location>
        <begin position="10"/>
        <end position="64"/>
    </location>
</feature>
<name>A0A0E4C7F4_9FIRM</name>
<organism evidence="3 4">
    <name type="scientific">Syntrophomonas zehnderi OL-4</name>
    <dbReference type="NCBI Taxonomy" id="690567"/>
    <lineage>
        <taxon>Bacteria</taxon>
        <taxon>Bacillati</taxon>
        <taxon>Bacillota</taxon>
        <taxon>Clostridia</taxon>
        <taxon>Eubacteriales</taxon>
        <taxon>Syntrophomonadaceae</taxon>
        <taxon>Syntrophomonas</taxon>
    </lineage>
</organism>
<dbReference type="OrthoDB" id="9813662at2"/>
<dbReference type="InterPro" id="IPR010982">
    <property type="entry name" value="Lambda_DNA-bd_dom_sf"/>
</dbReference>
<evidence type="ECO:0000313" key="3">
    <source>
        <dbReference type="EMBL" id="CFW99416.1"/>
    </source>
</evidence>